<sequence>MLARFFQRSRSEHVLEIAPSGAILKTNTKTTILQAALDQAVAFPHNCRVGGCGSCKCKLLSGRVREMTDKSYVLSTDELKQGYILACQSVPLTDVTVEVDIAARSAHPVIHTSGVITALDKMTHDILRVQCRLKDPARYTAGQFAELYVSNSDTGTGGRQSRNYSFAGAPGIDSPVGTVEFFIRHVPGGAFTDWLFKSAKLGDEIEGHGPYGDFWLRPSSAPIVAIAGGSGLAPVIAMLEQARAERITRDVTLFFGARSQRDLYCLSRIEKLANQWMARFQFVPVLSDEPENSGWTGLRGFIPQHLVRMVGPRIGEHHAYLCGPPPMIDACRMVLSESGIASSNTHFDKFLDRSHVATA</sequence>
<dbReference type="PANTHER" id="PTHR47354:SF5">
    <property type="entry name" value="PROTEIN RFBI"/>
    <property type="match status" value="1"/>
</dbReference>
<evidence type="ECO:0000259" key="2">
    <source>
        <dbReference type="PROSITE" id="PS51384"/>
    </source>
</evidence>
<dbReference type="Pfam" id="PF00111">
    <property type="entry name" value="Fer2"/>
    <property type="match status" value="1"/>
</dbReference>
<dbReference type="InterPro" id="IPR008333">
    <property type="entry name" value="Cbr1-like_FAD-bd_dom"/>
</dbReference>
<evidence type="ECO:0000313" key="3">
    <source>
        <dbReference type="EMBL" id="SHH20570.1"/>
    </source>
</evidence>
<dbReference type="PROSITE" id="PS51384">
    <property type="entry name" value="FAD_FR"/>
    <property type="match status" value="1"/>
</dbReference>
<dbReference type="InterPro" id="IPR017927">
    <property type="entry name" value="FAD-bd_FR_type"/>
</dbReference>
<feature type="domain" description="2Fe-2S ferredoxin-type" evidence="1">
    <location>
        <begin position="13"/>
        <end position="103"/>
    </location>
</feature>
<keyword evidence="4" id="KW-1185">Reference proteome</keyword>
<dbReference type="Pfam" id="PF00970">
    <property type="entry name" value="FAD_binding_6"/>
    <property type="match status" value="1"/>
</dbReference>
<feature type="domain" description="FAD-binding FR-type" evidence="2">
    <location>
        <begin position="108"/>
        <end position="217"/>
    </location>
</feature>
<accession>A0A1M5R3H7</accession>
<reference evidence="3 4" key="1">
    <citation type="submission" date="2016-11" db="EMBL/GenBank/DDBJ databases">
        <authorList>
            <person name="Jaros S."/>
            <person name="Januszkiewicz K."/>
            <person name="Wedrychowicz H."/>
        </authorList>
    </citation>
    <scope>NUCLEOTIDE SEQUENCE [LARGE SCALE GENOMIC DNA]</scope>
    <source>
        <strain evidence="3 4">CGMCC 1.7049</strain>
    </source>
</reference>
<dbReference type="InterPro" id="IPR050415">
    <property type="entry name" value="MRET"/>
</dbReference>
<dbReference type="GO" id="GO:0051537">
    <property type="term" value="F:2 iron, 2 sulfur cluster binding"/>
    <property type="evidence" value="ECO:0007669"/>
    <property type="project" value="InterPro"/>
</dbReference>
<dbReference type="PRINTS" id="PR00410">
    <property type="entry name" value="PHEHYDRXLASE"/>
</dbReference>
<dbReference type="InterPro" id="IPR036010">
    <property type="entry name" value="2Fe-2S_ferredoxin-like_sf"/>
</dbReference>
<evidence type="ECO:0000259" key="1">
    <source>
        <dbReference type="PROSITE" id="PS51085"/>
    </source>
</evidence>
<dbReference type="AlphaFoldDB" id="A0A1M5R3H7"/>
<dbReference type="CDD" id="cd00207">
    <property type="entry name" value="fer2"/>
    <property type="match status" value="1"/>
</dbReference>
<proteinExistence type="predicted"/>
<dbReference type="InterPro" id="IPR039261">
    <property type="entry name" value="FNR_nucleotide-bd"/>
</dbReference>
<dbReference type="Proteomes" id="UP000199758">
    <property type="component" value="Unassembled WGS sequence"/>
</dbReference>
<dbReference type="GO" id="GO:0016491">
    <property type="term" value="F:oxidoreductase activity"/>
    <property type="evidence" value="ECO:0007669"/>
    <property type="project" value="InterPro"/>
</dbReference>
<dbReference type="PANTHER" id="PTHR47354">
    <property type="entry name" value="NADH OXIDOREDUCTASE HCR"/>
    <property type="match status" value="1"/>
</dbReference>
<dbReference type="InterPro" id="IPR001433">
    <property type="entry name" value="OxRdtase_FAD/NAD-bd"/>
</dbReference>
<dbReference type="Gene3D" id="3.10.20.30">
    <property type="match status" value="1"/>
</dbReference>
<dbReference type="EMBL" id="FQWZ01000007">
    <property type="protein sequence ID" value="SHH20570.1"/>
    <property type="molecule type" value="Genomic_DNA"/>
</dbReference>
<dbReference type="PROSITE" id="PS00197">
    <property type="entry name" value="2FE2S_FER_1"/>
    <property type="match status" value="1"/>
</dbReference>
<protein>
    <submittedName>
        <fullName evidence="3">NAD(P)H-flavin reductase</fullName>
    </submittedName>
</protein>
<dbReference type="SUPFAM" id="SSF54292">
    <property type="entry name" value="2Fe-2S ferredoxin-like"/>
    <property type="match status" value="1"/>
</dbReference>
<dbReference type="PROSITE" id="PS51085">
    <property type="entry name" value="2FE2S_FER_2"/>
    <property type="match status" value="1"/>
</dbReference>
<dbReference type="Gene3D" id="3.40.50.80">
    <property type="entry name" value="Nucleotide-binding domain of ferredoxin-NADP reductase (FNR) module"/>
    <property type="match status" value="1"/>
</dbReference>
<dbReference type="InterPro" id="IPR001041">
    <property type="entry name" value="2Fe-2S_ferredoxin-type"/>
</dbReference>
<dbReference type="STRING" id="490188.SAMN04488068_2863"/>
<dbReference type="InterPro" id="IPR006058">
    <property type="entry name" value="2Fe2S_fd_BS"/>
</dbReference>
<dbReference type="InterPro" id="IPR012675">
    <property type="entry name" value="Beta-grasp_dom_sf"/>
</dbReference>
<name>A0A1M5R3H7_9GAMM</name>
<dbReference type="SUPFAM" id="SSF63380">
    <property type="entry name" value="Riboflavin synthase domain-like"/>
    <property type="match status" value="1"/>
</dbReference>
<organism evidence="3 4">
    <name type="scientific">Hydrocarboniphaga daqingensis</name>
    <dbReference type="NCBI Taxonomy" id="490188"/>
    <lineage>
        <taxon>Bacteria</taxon>
        <taxon>Pseudomonadati</taxon>
        <taxon>Pseudomonadota</taxon>
        <taxon>Gammaproteobacteria</taxon>
        <taxon>Nevskiales</taxon>
        <taxon>Nevskiaceae</taxon>
        <taxon>Hydrocarboniphaga</taxon>
    </lineage>
</organism>
<dbReference type="SUPFAM" id="SSF52343">
    <property type="entry name" value="Ferredoxin reductase-like, C-terminal NADP-linked domain"/>
    <property type="match status" value="1"/>
</dbReference>
<gene>
    <name evidence="3" type="ORF">SAMN04488068_2863</name>
</gene>
<dbReference type="RefSeq" id="WP_072898442.1">
    <property type="nucleotide sequence ID" value="NZ_FQWZ01000007.1"/>
</dbReference>
<dbReference type="Pfam" id="PF00175">
    <property type="entry name" value="NAD_binding_1"/>
    <property type="match status" value="1"/>
</dbReference>
<dbReference type="InterPro" id="IPR017938">
    <property type="entry name" value="Riboflavin_synthase-like_b-brl"/>
</dbReference>
<evidence type="ECO:0000313" key="4">
    <source>
        <dbReference type="Proteomes" id="UP000199758"/>
    </source>
</evidence>
<dbReference type="OrthoDB" id="9806195at2"/>
<dbReference type="Gene3D" id="2.40.30.10">
    <property type="entry name" value="Translation factors"/>
    <property type="match status" value="1"/>
</dbReference>